<feature type="region of interest" description="Disordered" evidence="1">
    <location>
        <begin position="1"/>
        <end position="173"/>
    </location>
</feature>
<protein>
    <submittedName>
        <fullName evidence="2">Uncharacterized protein</fullName>
    </submittedName>
</protein>
<evidence type="ECO:0000313" key="2">
    <source>
        <dbReference type="EMBL" id="KIY53657.1"/>
    </source>
</evidence>
<organism evidence="2 3">
    <name type="scientific">Fistulina hepatica ATCC 64428</name>
    <dbReference type="NCBI Taxonomy" id="1128425"/>
    <lineage>
        <taxon>Eukaryota</taxon>
        <taxon>Fungi</taxon>
        <taxon>Dikarya</taxon>
        <taxon>Basidiomycota</taxon>
        <taxon>Agaricomycotina</taxon>
        <taxon>Agaricomycetes</taxon>
        <taxon>Agaricomycetidae</taxon>
        <taxon>Agaricales</taxon>
        <taxon>Fistulinaceae</taxon>
        <taxon>Fistulina</taxon>
    </lineage>
</organism>
<gene>
    <name evidence="2" type="ORF">FISHEDRAFT_55033</name>
</gene>
<dbReference type="EMBL" id="KN881597">
    <property type="protein sequence ID" value="KIY53657.1"/>
    <property type="molecule type" value="Genomic_DNA"/>
</dbReference>
<feature type="compositionally biased region" description="Basic residues" evidence="1">
    <location>
        <begin position="17"/>
        <end position="27"/>
    </location>
</feature>
<evidence type="ECO:0000313" key="3">
    <source>
        <dbReference type="Proteomes" id="UP000054144"/>
    </source>
</evidence>
<dbReference type="AlphaFoldDB" id="A0A0D7AQ11"/>
<feature type="compositionally biased region" description="Low complexity" evidence="1">
    <location>
        <begin position="159"/>
        <end position="173"/>
    </location>
</feature>
<proteinExistence type="predicted"/>
<reference evidence="2 3" key="1">
    <citation type="journal article" date="2015" name="Fungal Genet. Biol.">
        <title>Evolution of novel wood decay mechanisms in Agaricales revealed by the genome sequences of Fistulina hepatica and Cylindrobasidium torrendii.</title>
        <authorList>
            <person name="Floudas D."/>
            <person name="Held B.W."/>
            <person name="Riley R."/>
            <person name="Nagy L.G."/>
            <person name="Koehler G."/>
            <person name="Ransdell A.S."/>
            <person name="Younus H."/>
            <person name="Chow J."/>
            <person name="Chiniquy J."/>
            <person name="Lipzen A."/>
            <person name="Tritt A."/>
            <person name="Sun H."/>
            <person name="Haridas S."/>
            <person name="LaButti K."/>
            <person name="Ohm R.A."/>
            <person name="Kues U."/>
            <person name="Blanchette R.A."/>
            <person name="Grigoriev I.V."/>
            <person name="Minto R.E."/>
            <person name="Hibbett D.S."/>
        </authorList>
    </citation>
    <scope>NUCLEOTIDE SEQUENCE [LARGE SCALE GENOMIC DNA]</scope>
    <source>
        <strain evidence="2 3">ATCC 64428</strain>
    </source>
</reference>
<dbReference type="Proteomes" id="UP000054144">
    <property type="component" value="Unassembled WGS sequence"/>
</dbReference>
<accession>A0A0D7AQ11</accession>
<name>A0A0D7AQ11_9AGAR</name>
<sequence length="173" mass="18390">MASENTQNAPDDDGVRRSARSRMRGRATSRQDDTGRVRFLRTPPVITAQVLDRIEQQQHRSAASEQMTETGGPDRGPVVEAGPPGLAPRRSSRIAARLGARALPDASGQSRVVSPVPMGTVPAPESLVSDTPTAVAEVAPMIQRGSDNSSLTTQDELSSRLASLSLASPYQYS</sequence>
<feature type="compositionally biased region" description="Polar residues" evidence="1">
    <location>
        <begin position="145"/>
        <end position="156"/>
    </location>
</feature>
<evidence type="ECO:0000256" key="1">
    <source>
        <dbReference type="SAM" id="MobiDB-lite"/>
    </source>
</evidence>
<keyword evidence="3" id="KW-1185">Reference proteome</keyword>
<feature type="compositionally biased region" description="Polar residues" evidence="1">
    <location>
        <begin position="59"/>
        <end position="69"/>
    </location>
</feature>